<dbReference type="RefSeq" id="XP_007786489.1">
    <property type="nucleotide sequence ID" value="XM_007788299.1"/>
</dbReference>
<dbReference type="EMBL" id="KE720776">
    <property type="protein sequence ID" value="ERF76207.1"/>
    <property type="molecule type" value="Genomic_DNA"/>
</dbReference>
<dbReference type="Proteomes" id="UP000019373">
    <property type="component" value="Unassembled WGS sequence"/>
</dbReference>
<dbReference type="HOGENOM" id="CLU_1224763_0_0_1"/>
<proteinExistence type="predicted"/>
<reference evidence="2" key="1">
    <citation type="journal article" date="2014" name="BMC Genomics">
        <title>Genome characteristics reveal the impact of lichenization on lichen-forming fungus Endocarpon pusillum Hedwig (Verrucariales, Ascomycota).</title>
        <authorList>
            <person name="Wang Y.-Y."/>
            <person name="Liu B."/>
            <person name="Zhang X.-Y."/>
            <person name="Zhou Q.-M."/>
            <person name="Zhang T."/>
            <person name="Li H."/>
            <person name="Yu Y.-F."/>
            <person name="Zhang X.-L."/>
            <person name="Hao X.-Y."/>
            <person name="Wang M."/>
            <person name="Wang L."/>
            <person name="Wei J.-C."/>
        </authorList>
    </citation>
    <scope>NUCLEOTIDE SEQUENCE [LARGE SCALE GENOMIC DNA]</scope>
    <source>
        <strain evidence="2">Z07020 / HMAS-L-300199</strain>
    </source>
</reference>
<gene>
    <name evidence="1" type="ORF">EPUS_07407</name>
</gene>
<sequence length="226" mass="25935">MSTCPCFMVKVPRHSFAYSHEIMERSDDHTSFAWGYGKYSRWDPETNQKLAFVSNGLAASAWNFYNIKDVQLYRPDWLRSSHYGKTNKGILMKLPALTLPDCDTILVALNCIVITHSHIILAHPLIPHGTDLDVYERFAESVPVLVPESDSECRSIYITSDPRYQRLLSVFQVGIDIDLNTFWDQGFSISLIYPPPLGVQLKPIQKLITLEYPDTDWSMIRYSTIL</sequence>
<keyword evidence="2" id="KW-1185">Reference proteome</keyword>
<protein>
    <submittedName>
        <fullName evidence="1">Uncharacterized protein</fullName>
    </submittedName>
</protein>
<organism evidence="1 2">
    <name type="scientific">Endocarpon pusillum (strain Z07020 / HMAS-L-300199)</name>
    <name type="common">Lichen-forming fungus</name>
    <dbReference type="NCBI Taxonomy" id="1263415"/>
    <lineage>
        <taxon>Eukaryota</taxon>
        <taxon>Fungi</taxon>
        <taxon>Dikarya</taxon>
        <taxon>Ascomycota</taxon>
        <taxon>Pezizomycotina</taxon>
        <taxon>Eurotiomycetes</taxon>
        <taxon>Chaetothyriomycetidae</taxon>
        <taxon>Verrucariales</taxon>
        <taxon>Verrucariaceae</taxon>
        <taxon>Endocarpon</taxon>
    </lineage>
</organism>
<evidence type="ECO:0000313" key="1">
    <source>
        <dbReference type="EMBL" id="ERF76207.1"/>
    </source>
</evidence>
<accession>U1GF03</accession>
<dbReference type="GeneID" id="19242291"/>
<name>U1GF03_ENDPU</name>
<evidence type="ECO:0000313" key="2">
    <source>
        <dbReference type="Proteomes" id="UP000019373"/>
    </source>
</evidence>
<dbReference type="AlphaFoldDB" id="U1GF03"/>